<evidence type="ECO:0000313" key="2">
    <source>
        <dbReference type="EMBL" id="AQG78592.1"/>
    </source>
</evidence>
<gene>
    <name evidence="2" type="ORF">AWR27_04085</name>
</gene>
<proteinExistence type="predicted"/>
<keyword evidence="1" id="KW-0472">Membrane</keyword>
<reference evidence="2 3" key="1">
    <citation type="submission" date="2016-01" db="EMBL/GenBank/DDBJ databases">
        <authorList>
            <person name="Oliw E.H."/>
        </authorList>
    </citation>
    <scope>NUCLEOTIDE SEQUENCE [LARGE SCALE GENOMIC DNA]</scope>
    <source>
        <strain evidence="2 3">DY10</strain>
    </source>
</reference>
<dbReference type="RefSeq" id="WP_077130030.1">
    <property type="nucleotide sequence ID" value="NZ_CP014263.1"/>
</dbReference>
<protein>
    <submittedName>
        <fullName evidence="2">Uncharacterized protein</fullName>
    </submittedName>
</protein>
<dbReference type="AlphaFoldDB" id="A0A1P9WTA6"/>
<dbReference type="KEGG" id="smon:AWR27_04085"/>
<evidence type="ECO:0000256" key="1">
    <source>
        <dbReference type="SAM" id="Phobius"/>
    </source>
</evidence>
<feature type="transmembrane region" description="Helical" evidence="1">
    <location>
        <begin position="92"/>
        <end position="110"/>
    </location>
</feature>
<accession>A0A1P9WTA6</accession>
<dbReference type="OrthoDB" id="957711at2"/>
<name>A0A1P9WTA6_9BACT</name>
<evidence type="ECO:0000313" key="3">
    <source>
        <dbReference type="Proteomes" id="UP000187941"/>
    </source>
</evidence>
<organism evidence="2 3">
    <name type="scientific">Spirosoma montaniterrae</name>
    <dbReference type="NCBI Taxonomy" id="1178516"/>
    <lineage>
        <taxon>Bacteria</taxon>
        <taxon>Pseudomonadati</taxon>
        <taxon>Bacteroidota</taxon>
        <taxon>Cytophagia</taxon>
        <taxon>Cytophagales</taxon>
        <taxon>Cytophagaceae</taxon>
        <taxon>Spirosoma</taxon>
    </lineage>
</organism>
<dbReference type="Proteomes" id="UP000187941">
    <property type="component" value="Chromosome"/>
</dbReference>
<keyword evidence="3" id="KW-1185">Reference proteome</keyword>
<sequence length="134" mass="15239">MEDLTTDQIIGIATGYRNMARALNEFQVRRWPEFTHEQQLDVNAYQNSLLNRAHDLQSLLVRPAFKYPLDIATDIVQATDTARNSLKIIRNLTVALNVGAIMVALASYVARANLRGIQTALRELRELVMLEEEK</sequence>
<keyword evidence="1" id="KW-0812">Transmembrane</keyword>
<keyword evidence="1" id="KW-1133">Transmembrane helix</keyword>
<dbReference type="EMBL" id="CP014263">
    <property type="protein sequence ID" value="AQG78592.1"/>
    <property type="molecule type" value="Genomic_DNA"/>
</dbReference>